<reference evidence="1 2" key="1">
    <citation type="submission" date="2015-01" db="EMBL/GenBank/DDBJ databases">
        <title>The Genome Sequence of Exophiala sideris CBS121828.</title>
        <authorList>
            <consortium name="The Broad Institute Genomics Platform"/>
            <person name="Cuomo C."/>
            <person name="de Hoog S."/>
            <person name="Gorbushina A."/>
            <person name="Stielow B."/>
            <person name="Teixiera M."/>
            <person name="Abouelleil A."/>
            <person name="Chapman S.B."/>
            <person name="Priest M."/>
            <person name="Young S.K."/>
            <person name="Wortman J."/>
            <person name="Nusbaum C."/>
            <person name="Birren B."/>
        </authorList>
    </citation>
    <scope>NUCLEOTIDE SEQUENCE [LARGE SCALE GENOMIC DNA]</scope>
    <source>
        <strain evidence="1 2">CBS 121828</strain>
    </source>
</reference>
<name>A0A0D1YYX9_9EURO</name>
<sequence length="75" mass="8323">MPSTYAAYYNIVEAERSSAAPSRRISNDSVESVSSTKRNSFLKRALAQLCPTEEKLTPSGIYAPIIKKKSLFSKH</sequence>
<accession>A0A0D1YYX9</accession>
<gene>
    <name evidence="1" type="ORF">PV11_03357</name>
</gene>
<dbReference type="OrthoDB" id="4120230at2759"/>
<protein>
    <submittedName>
        <fullName evidence="1">Uncharacterized protein</fullName>
    </submittedName>
</protein>
<organism evidence="1 2">
    <name type="scientific">Exophiala sideris</name>
    <dbReference type="NCBI Taxonomy" id="1016849"/>
    <lineage>
        <taxon>Eukaryota</taxon>
        <taxon>Fungi</taxon>
        <taxon>Dikarya</taxon>
        <taxon>Ascomycota</taxon>
        <taxon>Pezizomycotina</taxon>
        <taxon>Eurotiomycetes</taxon>
        <taxon>Chaetothyriomycetidae</taxon>
        <taxon>Chaetothyriales</taxon>
        <taxon>Herpotrichiellaceae</taxon>
        <taxon>Exophiala</taxon>
    </lineage>
</organism>
<dbReference type="HOGENOM" id="CLU_163493_0_0_1"/>
<dbReference type="STRING" id="1016849.A0A0D1YYX9"/>
<dbReference type="Proteomes" id="UP000053599">
    <property type="component" value="Unassembled WGS sequence"/>
</dbReference>
<dbReference type="AlphaFoldDB" id="A0A0D1YYX9"/>
<evidence type="ECO:0000313" key="1">
    <source>
        <dbReference type="EMBL" id="KIV87837.1"/>
    </source>
</evidence>
<evidence type="ECO:0000313" key="2">
    <source>
        <dbReference type="Proteomes" id="UP000053599"/>
    </source>
</evidence>
<dbReference type="EMBL" id="KN846951">
    <property type="protein sequence ID" value="KIV87837.1"/>
    <property type="molecule type" value="Genomic_DNA"/>
</dbReference>
<proteinExistence type="predicted"/>